<dbReference type="Pfam" id="PF09500">
    <property type="entry name" value="YiiD_C"/>
    <property type="match status" value="1"/>
</dbReference>
<proteinExistence type="predicted"/>
<gene>
    <name evidence="2" type="ORF">ACFOMG_08730</name>
</gene>
<dbReference type="EMBL" id="JBHRYB010000005">
    <property type="protein sequence ID" value="MFC3680183.1"/>
    <property type="molecule type" value="Genomic_DNA"/>
</dbReference>
<protein>
    <submittedName>
        <fullName evidence="2">YiiD C-terminal domain-containing protein</fullName>
    </submittedName>
</protein>
<reference evidence="3" key="1">
    <citation type="journal article" date="2019" name="Int. J. Syst. Evol. Microbiol.">
        <title>The Global Catalogue of Microorganisms (GCM) 10K type strain sequencing project: providing services to taxonomists for standard genome sequencing and annotation.</title>
        <authorList>
            <consortium name="The Broad Institute Genomics Platform"/>
            <consortium name="The Broad Institute Genome Sequencing Center for Infectious Disease"/>
            <person name="Wu L."/>
            <person name="Ma J."/>
        </authorList>
    </citation>
    <scope>NUCLEOTIDE SEQUENCE [LARGE SCALE GENOMIC DNA]</scope>
    <source>
        <strain evidence="3">KCTC 42424</strain>
    </source>
</reference>
<evidence type="ECO:0000313" key="2">
    <source>
        <dbReference type="EMBL" id="MFC3680183.1"/>
    </source>
</evidence>
<dbReference type="NCBIfam" id="TIGR02447">
    <property type="entry name" value="yiiD_Cterm"/>
    <property type="match status" value="1"/>
</dbReference>
<evidence type="ECO:0000313" key="3">
    <source>
        <dbReference type="Proteomes" id="UP001595722"/>
    </source>
</evidence>
<organism evidence="2 3">
    <name type="scientific">Bacterioplanoides pacificum</name>
    <dbReference type="NCBI Taxonomy" id="1171596"/>
    <lineage>
        <taxon>Bacteria</taxon>
        <taxon>Pseudomonadati</taxon>
        <taxon>Pseudomonadota</taxon>
        <taxon>Gammaproteobacteria</taxon>
        <taxon>Oceanospirillales</taxon>
        <taxon>Oceanospirillaceae</taxon>
        <taxon>Bacterioplanoides</taxon>
    </lineage>
</organism>
<name>A0ABV7VT81_9GAMM</name>
<dbReference type="Gene3D" id="3.10.129.10">
    <property type="entry name" value="Hotdog Thioesterase"/>
    <property type="match status" value="1"/>
</dbReference>
<dbReference type="Proteomes" id="UP001595722">
    <property type="component" value="Unassembled WGS sequence"/>
</dbReference>
<sequence>MTITAKHQQLVLQQFARQVARDIPLTDFMQLEFRDYTGLEIRIDAPLAPNINDKNTGFGGSLVTLATLAGWSLLSLLCREQGRCCEVVIGESSIRYLAPATDQFYVWGAIQRQVRQQLQQALQRGEGYKAAVSAEVMVNQQVVALFNGTYFIKPLAPRAPCLSSANGLSLAGARRRFNRKQKAGYL</sequence>
<comment type="caution">
    <text evidence="2">The sequence shown here is derived from an EMBL/GenBank/DDBJ whole genome shotgun (WGS) entry which is preliminary data.</text>
</comment>
<feature type="domain" description="Thioesterase putative" evidence="1">
    <location>
        <begin position="13"/>
        <end position="153"/>
    </location>
</feature>
<dbReference type="InterPro" id="IPR029069">
    <property type="entry name" value="HotDog_dom_sf"/>
</dbReference>
<dbReference type="InterPro" id="IPR012660">
    <property type="entry name" value="YiiD_C"/>
</dbReference>
<accession>A0ABV7VT81</accession>
<evidence type="ECO:0000259" key="1">
    <source>
        <dbReference type="Pfam" id="PF09500"/>
    </source>
</evidence>
<dbReference type="SUPFAM" id="SSF54637">
    <property type="entry name" value="Thioesterase/thiol ester dehydrase-isomerase"/>
    <property type="match status" value="1"/>
</dbReference>
<dbReference type="RefSeq" id="WP_376866054.1">
    <property type="nucleotide sequence ID" value="NZ_JBHRYB010000005.1"/>
</dbReference>
<keyword evidence="3" id="KW-1185">Reference proteome</keyword>